<feature type="region of interest" description="Disordered" evidence="1">
    <location>
        <begin position="30"/>
        <end position="78"/>
    </location>
</feature>
<sequence>MVEMAGWQTALQAEGHCIIIAEGEEMVGTSSRAGMGGAQVRVKQEGTSPLDMRSARQESGDCSRPAPTPDQPNPRPRKTLGILAADVRYLARRGFPDFPPATQDDLAMEVFVRGLTPTVLCQQVRLAAPTFLELTVAHAERVKVYSRRGSMTGPFGGSRRRGPITHHPEPAWPNPVKRKPRTAPASLPSPQSWSPL</sequence>
<gene>
    <name evidence="2" type="ORF">EOD39_1942</name>
</gene>
<dbReference type="Proteomes" id="UP000289886">
    <property type="component" value="Unassembled WGS sequence"/>
</dbReference>
<reference evidence="2 3" key="1">
    <citation type="submission" date="2019-01" db="EMBL/GenBank/DDBJ databases">
        <title>Draft Genome and Complete Hox-Cluster Characterization of the Sterlet Sturgeon (Acipenser ruthenus).</title>
        <authorList>
            <person name="Wei Q."/>
        </authorList>
    </citation>
    <scope>NUCLEOTIDE SEQUENCE [LARGE SCALE GENOMIC DNA]</scope>
    <source>
        <strain evidence="2">WHYD16114868_AA</strain>
        <tissue evidence="2">Blood</tissue>
    </source>
</reference>
<accession>A0A444U5M8</accession>
<feature type="region of interest" description="Disordered" evidence="1">
    <location>
        <begin position="148"/>
        <end position="196"/>
    </location>
</feature>
<proteinExistence type="predicted"/>
<evidence type="ECO:0000256" key="1">
    <source>
        <dbReference type="SAM" id="MobiDB-lite"/>
    </source>
</evidence>
<name>A0A444U5M8_ACIRT</name>
<protein>
    <submittedName>
        <fullName evidence="2">Uncharacterized protein</fullName>
    </submittedName>
</protein>
<dbReference type="EMBL" id="SCEB01215271">
    <property type="protein sequence ID" value="RXM30458.1"/>
    <property type="molecule type" value="Genomic_DNA"/>
</dbReference>
<comment type="caution">
    <text evidence="2">The sequence shown here is derived from an EMBL/GenBank/DDBJ whole genome shotgun (WGS) entry which is preliminary data.</text>
</comment>
<dbReference type="AlphaFoldDB" id="A0A444U5M8"/>
<organism evidence="2 3">
    <name type="scientific">Acipenser ruthenus</name>
    <name type="common">Sterlet sturgeon</name>
    <dbReference type="NCBI Taxonomy" id="7906"/>
    <lineage>
        <taxon>Eukaryota</taxon>
        <taxon>Metazoa</taxon>
        <taxon>Chordata</taxon>
        <taxon>Craniata</taxon>
        <taxon>Vertebrata</taxon>
        <taxon>Euteleostomi</taxon>
        <taxon>Actinopterygii</taxon>
        <taxon>Chondrostei</taxon>
        <taxon>Acipenseriformes</taxon>
        <taxon>Acipenseridae</taxon>
        <taxon>Acipenser</taxon>
    </lineage>
</organism>
<evidence type="ECO:0000313" key="3">
    <source>
        <dbReference type="Proteomes" id="UP000289886"/>
    </source>
</evidence>
<keyword evidence="3" id="KW-1185">Reference proteome</keyword>
<evidence type="ECO:0000313" key="2">
    <source>
        <dbReference type="EMBL" id="RXM30458.1"/>
    </source>
</evidence>